<dbReference type="EMBL" id="MBDO02001011">
    <property type="protein sequence ID" value="RLN51121.1"/>
    <property type="molecule type" value="Genomic_DNA"/>
</dbReference>
<reference evidence="1 2" key="1">
    <citation type="submission" date="2018-07" db="EMBL/GenBank/DDBJ databases">
        <title>Genome sequencing of oomycete isolates from Chile give support for New Zealand origin for Phytophthora kernoviae and make available the first Nothophytophthora sp. genome.</title>
        <authorList>
            <person name="Studholme D.J."/>
            <person name="Sanfuentes E."/>
            <person name="Panda P."/>
            <person name="Hill R."/>
            <person name="Sambles C."/>
            <person name="Grant M."/>
            <person name="Williams N.M."/>
            <person name="Mcdougal R.L."/>
        </authorList>
    </citation>
    <scope>NUCLEOTIDE SEQUENCE [LARGE SCALE GENOMIC DNA]</scope>
    <source>
        <strain evidence="1">Chile6</strain>
    </source>
</reference>
<dbReference type="OrthoDB" id="64619at2759"/>
<dbReference type="Proteomes" id="UP000277300">
    <property type="component" value="Unassembled WGS sequence"/>
</dbReference>
<dbReference type="AlphaFoldDB" id="A0A3F2RB49"/>
<proteinExistence type="predicted"/>
<dbReference type="PANTHER" id="PTHR35796">
    <property type="entry name" value="HYPOTHETICAL CYTOSOLIC PROTEIN"/>
    <property type="match status" value="1"/>
</dbReference>
<accession>A0A3F2RB49</accession>
<evidence type="ECO:0000313" key="1">
    <source>
        <dbReference type="EMBL" id="RLN51121.1"/>
    </source>
</evidence>
<gene>
    <name evidence="1" type="ORF">BBP00_00009946</name>
</gene>
<organism evidence="1 2">
    <name type="scientific">Phytophthora kernoviae</name>
    <dbReference type="NCBI Taxonomy" id="325452"/>
    <lineage>
        <taxon>Eukaryota</taxon>
        <taxon>Sar</taxon>
        <taxon>Stramenopiles</taxon>
        <taxon>Oomycota</taxon>
        <taxon>Peronosporomycetes</taxon>
        <taxon>Peronosporales</taxon>
        <taxon>Peronosporaceae</taxon>
        <taxon>Phytophthora</taxon>
    </lineage>
</organism>
<comment type="caution">
    <text evidence="1">The sequence shown here is derived from an EMBL/GenBank/DDBJ whole genome shotgun (WGS) entry which is preliminary data.</text>
</comment>
<evidence type="ECO:0008006" key="3">
    <source>
        <dbReference type="Google" id="ProtNLM"/>
    </source>
</evidence>
<dbReference type="PANTHER" id="PTHR35796:SF3">
    <property type="entry name" value="BHLH DOMAIN-CONTAINING PROTEIN"/>
    <property type="match status" value="1"/>
</dbReference>
<name>A0A3F2RB49_9STRA</name>
<protein>
    <recommendedName>
        <fullName evidence="3">START domain-containing protein</fullName>
    </recommendedName>
</protein>
<sequence length="224" mass="25294">MAVMEDSYHEVDDLFSATGLAEKDFSFSDAKMREGPEGIYMEMLASKVLPFDVFATGTAAWEFFKSLERRPYRFCYHKESQNLDDTIVERFGMELNANGTQADFNVKQIVRHYVEEDRVVIMMRSFIDPVEFLGTPLRGADFREKWYLVVRRPRTKASGVALLQTCYIITPVTPVYSLSDEGAITGALTGFVLSATAANIASGHQMIENILFNEAMKTHSDGRV</sequence>
<evidence type="ECO:0000313" key="2">
    <source>
        <dbReference type="Proteomes" id="UP000277300"/>
    </source>
</evidence>